<comment type="caution">
    <text evidence="5">The sequence shown here is derived from an EMBL/GenBank/DDBJ whole genome shotgun (WGS) entry which is preliminary data.</text>
</comment>
<keyword evidence="6" id="KW-1185">Reference proteome</keyword>
<dbReference type="GO" id="GO:0031409">
    <property type="term" value="F:pigment binding"/>
    <property type="evidence" value="ECO:0007669"/>
    <property type="project" value="InterPro"/>
</dbReference>
<keyword evidence="2" id="KW-1015">Disulfide bond</keyword>
<dbReference type="Gene3D" id="2.40.128.20">
    <property type="match status" value="1"/>
</dbReference>
<dbReference type="PROSITE" id="PS00213">
    <property type="entry name" value="LIPOCALIN"/>
    <property type="match status" value="1"/>
</dbReference>
<dbReference type="PRINTS" id="PR01273">
    <property type="entry name" value="INVTBRTCOLOR"/>
</dbReference>
<accession>A0AAV2S2N9</accession>
<organism evidence="5 6">
    <name type="scientific">Meganyctiphanes norvegica</name>
    <name type="common">Northern krill</name>
    <name type="synonym">Thysanopoda norvegica</name>
    <dbReference type="NCBI Taxonomy" id="48144"/>
    <lineage>
        <taxon>Eukaryota</taxon>
        <taxon>Metazoa</taxon>
        <taxon>Ecdysozoa</taxon>
        <taxon>Arthropoda</taxon>
        <taxon>Crustacea</taxon>
        <taxon>Multicrustacea</taxon>
        <taxon>Malacostraca</taxon>
        <taxon>Eumalacostraca</taxon>
        <taxon>Eucarida</taxon>
        <taxon>Euphausiacea</taxon>
        <taxon>Euphausiidae</taxon>
        <taxon>Meganyctiphanes</taxon>
    </lineage>
</organism>
<feature type="signal peptide" evidence="3">
    <location>
        <begin position="1"/>
        <end position="27"/>
    </location>
</feature>
<dbReference type="Proteomes" id="UP001497623">
    <property type="component" value="Unassembled WGS sequence"/>
</dbReference>
<evidence type="ECO:0000259" key="4">
    <source>
        <dbReference type="Pfam" id="PF08212"/>
    </source>
</evidence>
<feature type="chain" id="PRO_5043808296" description="Lipocalin/cytosolic fatty-acid binding domain-containing protein" evidence="3">
    <location>
        <begin position="28"/>
        <end position="172"/>
    </location>
</feature>
<feature type="non-terminal residue" evidence="5">
    <location>
        <position position="1"/>
    </location>
</feature>
<protein>
    <recommendedName>
        <fullName evidence="4">Lipocalin/cytosolic fatty-acid binding domain-containing protein</fullName>
    </recommendedName>
</protein>
<dbReference type="AlphaFoldDB" id="A0AAV2S2N9"/>
<dbReference type="InterPro" id="IPR000566">
    <property type="entry name" value="Lipocln_cytosolic_FA-bd_dom"/>
</dbReference>
<dbReference type="InterPro" id="IPR012674">
    <property type="entry name" value="Calycin"/>
</dbReference>
<dbReference type="EMBL" id="CAXKWB010037878">
    <property type="protein sequence ID" value="CAL4150797.1"/>
    <property type="molecule type" value="Genomic_DNA"/>
</dbReference>
<dbReference type="GO" id="GO:0005737">
    <property type="term" value="C:cytoplasm"/>
    <property type="evidence" value="ECO:0007669"/>
    <property type="project" value="TreeGrafter"/>
</dbReference>
<evidence type="ECO:0000256" key="1">
    <source>
        <dbReference type="ARBA" id="ARBA00006889"/>
    </source>
</evidence>
<dbReference type="InterPro" id="IPR022272">
    <property type="entry name" value="Lipocalin_CS"/>
</dbReference>
<dbReference type="PANTHER" id="PTHR10612">
    <property type="entry name" value="APOLIPOPROTEIN D"/>
    <property type="match status" value="1"/>
</dbReference>
<dbReference type="InterPro" id="IPR022271">
    <property type="entry name" value="Lipocalin_ApoD"/>
</dbReference>
<dbReference type="SUPFAM" id="SSF50814">
    <property type="entry name" value="Lipocalins"/>
    <property type="match status" value="1"/>
</dbReference>
<dbReference type="PANTHER" id="PTHR10612:SF49">
    <property type="entry name" value="APOLIPOPROTEIN D-LIKE PROTEIN"/>
    <property type="match status" value="1"/>
</dbReference>
<evidence type="ECO:0000313" key="5">
    <source>
        <dbReference type="EMBL" id="CAL4150797.1"/>
    </source>
</evidence>
<dbReference type="InterPro" id="IPR003057">
    <property type="entry name" value="Invtbrt_color"/>
</dbReference>
<feature type="non-terminal residue" evidence="5">
    <location>
        <position position="172"/>
    </location>
</feature>
<dbReference type="Pfam" id="PF08212">
    <property type="entry name" value="Lipocalin_2"/>
    <property type="match status" value="1"/>
</dbReference>
<proteinExistence type="inferred from homology"/>
<dbReference type="GO" id="GO:0006629">
    <property type="term" value="P:lipid metabolic process"/>
    <property type="evidence" value="ECO:0007669"/>
    <property type="project" value="TreeGrafter"/>
</dbReference>
<dbReference type="PRINTS" id="PR00179">
    <property type="entry name" value="LIPOCALIN"/>
</dbReference>
<name>A0AAV2S2N9_MEGNR</name>
<evidence type="ECO:0000313" key="6">
    <source>
        <dbReference type="Proteomes" id="UP001497623"/>
    </source>
</evidence>
<dbReference type="GO" id="GO:0000302">
    <property type="term" value="P:response to reactive oxygen species"/>
    <property type="evidence" value="ECO:0007669"/>
    <property type="project" value="TreeGrafter"/>
</dbReference>
<dbReference type="PIRSF" id="PIRSF036893">
    <property type="entry name" value="Lipocalin_ApoD"/>
    <property type="match status" value="1"/>
</dbReference>
<evidence type="ECO:0000256" key="2">
    <source>
        <dbReference type="ARBA" id="ARBA00023157"/>
    </source>
</evidence>
<reference evidence="5 6" key="1">
    <citation type="submission" date="2024-05" db="EMBL/GenBank/DDBJ databases">
        <authorList>
            <person name="Wallberg A."/>
        </authorList>
    </citation>
    <scope>NUCLEOTIDE SEQUENCE [LARGE SCALE GENOMIC DNA]</scope>
</reference>
<comment type="similarity">
    <text evidence="1">Belongs to the calycin superfamily. Lipocalin family.</text>
</comment>
<gene>
    <name evidence="5" type="ORF">MNOR_LOCUS30619</name>
</gene>
<feature type="domain" description="Lipocalin/cytosolic fatty-acid binding" evidence="4">
    <location>
        <begin position="44"/>
        <end position="155"/>
    </location>
</feature>
<keyword evidence="3" id="KW-0732">Signal</keyword>
<evidence type="ECO:0000256" key="3">
    <source>
        <dbReference type="SAM" id="SignalP"/>
    </source>
</evidence>
<sequence length="172" mass="19305">FNTCIERLATMQVAILVLVAVAGSVTSHSIDMGSCPRIPPQPDFDLQRFMGTWYVIEVFGRQSKCFTLTFNQVTDQTLTVTEAKEFYLIDKLNMDYAHTNTGTLTIEDPAISARMRVRWPDNIAGSATFTIMDTDYDNYAIFAECQKLFLISRSNAAILSRNSTLDPAVIEQ</sequence>